<evidence type="ECO:0000256" key="4">
    <source>
        <dbReference type="ARBA" id="ARBA00022801"/>
    </source>
</evidence>
<evidence type="ECO:0000256" key="6">
    <source>
        <dbReference type="ARBA" id="ARBA00023136"/>
    </source>
</evidence>
<evidence type="ECO:0000256" key="3">
    <source>
        <dbReference type="ARBA" id="ARBA00022692"/>
    </source>
</evidence>
<feature type="transmembrane region" description="Helical" evidence="9">
    <location>
        <begin position="119"/>
        <end position="140"/>
    </location>
</feature>
<feature type="transmembrane region" description="Helical" evidence="9">
    <location>
        <begin position="228"/>
        <end position="248"/>
    </location>
</feature>
<evidence type="ECO:0000256" key="7">
    <source>
        <dbReference type="PIRSR" id="PIRSR608901-1"/>
    </source>
</evidence>
<dbReference type="InterPro" id="IPR008901">
    <property type="entry name" value="ACER"/>
</dbReference>
<feature type="binding site" evidence="7">
    <location>
        <position position="38"/>
    </location>
    <ligand>
        <name>Ca(2+)</name>
        <dbReference type="ChEBI" id="CHEBI:29108"/>
    </ligand>
</feature>
<dbReference type="Proteomes" id="UP001285354">
    <property type="component" value="Unassembled WGS sequence"/>
</dbReference>
<comment type="subcellular location">
    <subcellularLocation>
        <location evidence="1">Membrane</location>
        <topology evidence="1">Multi-pass membrane protein</topology>
    </subcellularLocation>
</comment>
<organism evidence="10 11">
    <name type="scientific">Diplocarpon rosae</name>
    <dbReference type="NCBI Taxonomy" id="946125"/>
    <lineage>
        <taxon>Eukaryota</taxon>
        <taxon>Fungi</taxon>
        <taxon>Dikarya</taxon>
        <taxon>Ascomycota</taxon>
        <taxon>Pezizomycotina</taxon>
        <taxon>Leotiomycetes</taxon>
        <taxon>Helotiales</taxon>
        <taxon>Drepanopezizaceae</taxon>
        <taxon>Diplocarpon</taxon>
    </lineage>
</organism>
<feature type="binding site" evidence="7">
    <location>
        <position position="27"/>
    </location>
    <ligand>
        <name>Ca(2+)</name>
        <dbReference type="ChEBI" id="CHEBI:29108"/>
    </ligand>
</feature>
<evidence type="ECO:0000313" key="10">
    <source>
        <dbReference type="EMBL" id="KAK2624972.1"/>
    </source>
</evidence>
<evidence type="ECO:0008006" key="12">
    <source>
        <dbReference type="Google" id="ProtNLM"/>
    </source>
</evidence>
<keyword evidence="6 9" id="KW-0472">Membrane</keyword>
<feature type="transmembrane region" description="Helical" evidence="9">
    <location>
        <begin position="146"/>
        <end position="163"/>
    </location>
</feature>
<keyword evidence="11" id="KW-1185">Reference proteome</keyword>
<sequence length="337" mass="37048">MAISIEYPLHPQQPYWGPVNAQHNFCEEDYILTSYIAEVINTLTNLTYLYYALHGIKNNANRQDAVLRNLPYLGIAGVGLGSAVFHATMKNYTQWCDDLSMLAAVATVYHRVSTFDKSLSVTVISGCVITALMAAFSVWHCVTDEITMHSVLFAIMIILVGGRTRSIISARVEDPAVAKEVKKLATWGAGIFLSGFIIWNIDNAICACLTSWKRSVGMPWSFVLELHGWWHVFTGVGAYIFIALVEYLTSEDAGQPLGSRFAWPVNVLVNCQAGTKNQTNIETNGLFTPETYENRGLQCLDGGDSKTTMTVEVDWSDGLDGGVDRAAKSNGNTKKGI</sequence>
<feature type="transmembrane region" description="Helical" evidence="9">
    <location>
        <begin position="184"/>
        <end position="201"/>
    </location>
</feature>
<keyword evidence="7" id="KW-0106">Calcium</keyword>
<dbReference type="GO" id="GO:0046513">
    <property type="term" value="P:ceramide biosynthetic process"/>
    <property type="evidence" value="ECO:0007669"/>
    <property type="project" value="TreeGrafter"/>
</dbReference>
<dbReference type="AlphaFoldDB" id="A0AAD9SWT3"/>
<gene>
    <name evidence="10" type="ORF">QTJ16_005341</name>
</gene>
<accession>A0AAD9SWT3</accession>
<feature type="binding site" evidence="8">
    <location>
        <position position="227"/>
    </location>
    <ligand>
        <name>Zn(2+)</name>
        <dbReference type="ChEBI" id="CHEBI:29105"/>
        <note>catalytic</note>
    </ligand>
</feature>
<dbReference type="GO" id="GO:0046872">
    <property type="term" value="F:metal ion binding"/>
    <property type="evidence" value="ECO:0007669"/>
    <property type="project" value="UniProtKB-KW"/>
</dbReference>
<dbReference type="PANTHER" id="PTHR46187:SF1">
    <property type="entry name" value="ALKALINE PHYTOCERAMIDASE"/>
    <property type="match status" value="1"/>
</dbReference>
<dbReference type="GO" id="GO:0005789">
    <property type="term" value="C:endoplasmic reticulum membrane"/>
    <property type="evidence" value="ECO:0007669"/>
    <property type="project" value="TreeGrafter"/>
</dbReference>
<dbReference type="PANTHER" id="PTHR46187">
    <property type="entry name" value="ALKALINE CERAMIDASE 3"/>
    <property type="match status" value="1"/>
</dbReference>
<keyword evidence="4" id="KW-0378">Hydrolase</keyword>
<dbReference type="GO" id="GO:0046514">
    <property type="term" value="P:ceramide catabolic process"/>
    <property type="evidence" value="ECO:0007669"/>
    <property type="project" value="TreeGrafter"/>
</dbReference>
<comment type="cofactor">
    <cofactor evidence="8">
        <name>Zn(2+)</name>
        <dbReference type="ChEBI" id="CHEBI:29105"/>
    </cofactor>
</comment>
<protein>
    <recommendedName>
        <fullName evidence="12">Alkaline phytoceramidase</fullName>
    </recommendedName>
</protein>
<feature type="binding site" evidence="8">
    <location>
        <position position="231"/>
    </location>
    <ligand>
        <name>Zn(2+)</name>
        <dbReference type="ChEBI" id="CHEBI:29105"/>
        <note>catalytic</note>
    </ligand>
</feature>
<proteinExistence type="inferred from homology"/>
<feature type="binding site" evidence="8">
    <location>
        <position position="86"/>
    </location>
    <ligand>
        <name>Zn(2+)</name>
        <dbReference type="ChEBI" id="CHEBI:29105"/>
        <note>catalytic</note>
    </ligand>
</feature>
<keyword evidence="8" id="KW-0862">Zinc</keyword>
<evidence type="ECO:0000256" key="2">
    <source>
        <dbReference type="ARBA" id="ARBA00009780"/>
    </source>
</evidence>
<dbReference type="GO" id="GO:0016811">
    <property type="term" value="F:hydrolase activity, acting on carbon-nitrogen (but not peptide) bonds, in linear amides"/>
    <property type="evidence" value="ECO:0007669"/>
    <property type="project" value="InterPro"/>
</dbReference>
<keyword evidence="3 9" id="KW-0812">Transmembrane</keyword>
<comment type="caution">
    <text evidence="10">The sequence shown here is derived from an EMBL/GenBank/DDBJ whole genome shotgun (WGS) entry which is preliminary data.</text>
</comment>
<keyword evidence="7" id="KW-0479">Metal-binding</keyword>
<evidence type="ECO:0000256" key="8">
    <source>
        <dbReference type="PIRSR" id="PIRSR608901-2"/>
    </source>
</evidence>
<evidence type="ECO:0000256" key="9">
    <source>
        <dbReference type="SAM" id="Phobius"/>
    </source>
</evidence>
<evidence type="ECO:0000313" key="11">
    <source>
        <dbReference type="Proteomes" id="UP001285354"/>
    </source>
</evidence>
<name>A0AAD9SWT3_9HELO</name>
<keyword evidence="5 9" id="KW-1133">Transmembrane helix</keyword>
<evidence type="ECO:0000256" key="5">
    <source>
        <dbReference type="ARBA" id="ARBA00022989"/>
    </source>
</evidence>
<comment type="similarity">
    <text evidence="2">Belongs to the alkaline ceramidase family.</text>
</comment>
<evidence type="ECO:0000256" key="1">
    <source>
        <dbReference type="ARBA" id="ARBA00004141"/>
    </source>
</evidence>
<reference evidence="10" key="1">
    <citation type="submission" date="2023-06" db="EMBL/GenBank/DDBJ databases">
        <title>Draft genome of Marssonina rosae.</title>
        <authorList>
            <person name="Cheng Q."/>
        </authorList>
    </citation>
    <scope>NUCLEOTIDE SEQUENCE</scope>
    <source>
        <strain evidence="10">R4</strain>
    </source>
</reference>
<dbReference type="EMBL" id="JAUBYV010000008">
    <property type="protein sequence ID" value="KAK2624972.1"/>
    <property type="molecule type" value="Genomic_DNA"/>
</dbReference>
<dbReference type="Pfam" id="PF05875">
    <property type="entry name" value="Ceramidase"/>
    <property type="match status" value="1"/>
</dbReference>